<geneLocation type="plasmid" evidence="1 2">
    <name>pBb1S5b</name>
</geneLocation>
<evidence type="ECO:0000313" key="2">
    <source>
        <dbReference type="Proteomes" id="UP000551709"/>
    </source>
</evidence>
<sequence>MPDKSDLAYSAIGAAFSDDDIKDLVKRSTGIPITDLVGERDPPKKKIEKVVEFLRDRGNQRWLLTRVMFHATAGDMVRQKIVDAFPETLIGLPKAGDHVTRALAYLSKVLSVPLPREVKYRLLPSRRSFARMPKCVIALFAYKTLQECLLRLLFTLNANEALLANRAEGVTPELRSVADHIDQAIEQVPQTLSLLDADSPPISEGELAKLEQFAASLRTSADAPENAVVVIENLQRLVRRSLSQLNNDIFKLVQDLSFDALTDELPSRLQHIQDSTEFQELVQAIRDVTATILARSLKSRMWQDAEANMALISKYFILPDDVTSIADDWLTVRERIDWLAALEPDEGWADEAKKYALEIDNEFCREKKLDDNVRLHFEAYRAWFRGPFLKIDDTTRMDFGSLYLLGGPFRQILNELSNDPRTSGDTV</sequence>
<dbReference type="Proteomes" id="UP000551709">
    <property type="component" value="Plasmid pBb1S5b"/>
</dbReference>
<reference evidence="1" key="2">
    <citation type="submission" date="2022-04" db="EMBL/GenBank/DDBJ databases">
        <authorList>
            <person name="Bromfield E.S.P."/>
            <person name="Cloutier S."/>
        </authorList>
    </citation>
    <scope>NUCLEOTIDE SEQUENCE</scope>
    <source>
        <strain evidence="1">1S5</strain>
        <plasmid evidence="1">pBb1S5b</plasmid>
    </source>
</reference>
<keyword evidence="1" id="KW-0614">Plasmid</keyword>
<dbReference type="RefSeq" id="WP_166107156.1">
    <property type="nucleotide sequence ID" value="NZ_CP096257.1"/>
</dbReference>
<dbReference type="AlphaFoldDB" id="A0A8T5VS64"/>
<protein>
    <submittedName>
        <fullName evidence="1">Uncharacterized protein</fullName>
    </submittedName>
</protein>
<name>A0A8T5VS64_9BRAD</name>
<organism evidence="1 2">
    <name type="scientific">Bradyrhizobium barranii subsp. apii</name>
    <dbReference type="NCBI Taxonomy" id="2819348"/>
    <lineage>
        <taxon>Bacteria</taxon>
        <taxon>Pseudomonadati</taxon>
        <taxon>Pseudomonadota</taxon>
        <taxon>Alphaproteobacteria</taxon>
        <taxon>Hyphomicrobiales</taxon>
        <taxon>Nitrobacteraceae</taxon>
        <taxon>Bradyrhizobium</taxon>
        <taxon>Bradyrhizobium barranii</taxon>
    </lineage>
</organism>
<evidence type="ECO:0000313" key="1">
    <source>
        <dbReference type="EMBL" id="UPT92478.1"/>
    </source>
</evidence>
<proteinExistence type="predicted"/>
<reference evidence="1" key="1">
    <citation type="journal article" date="2017" name="Syst. Appl. Microbiol.">
        <title>Soybeans inoculated with root zone soils of Canadian native legumes harbour diverse and novel Bradyrhizobium spp. that possess agricultural potential.</title>
        <authorList>
            <person name="Bromfield E.S.P."/>
            <person name="Cloutier S."/>
            <person name="Tambong J.T."/>
            <person name="Tran Thi T.V."/>
        </authorList>
    </citation>
    <scope>NUCLEOTIDE SEQUENCE</scope>
    <source>
        <strain evidence="1">1S5</strain>
    </source>
</reference>
<dbReference type="EMBL" id="CP096257">
    <property type="protein sequence ID" value="UPT92478.1"/>
    <property type="molecule type" value="Genomic_DNA"/>
</dbReference>
<gene>
    <name evidence="1" type="ORF">HAP41_0000049460</name>
</gene>
<accession>A0A8T5VS64</accession>